<dbReference type="GO" id="GO:0006355">
    <property type="term" value="P:regulation of DNA-templated transcription"/>
    <property type="evidence" value="ECO:0007669"/>
    <property type="project" value="InterPro"/>
</dbReference>
<feature type="domain" description="Dof-type" evidence="1">
    <location>
        <begin position="33"/>
        <end position="77"/>
    </location>
</feature>
<gene>
    <name evidence="2" type="ORF">KP509_13G028400</name>
</gene>
<keyword evidence="3" id="KW-1185">Reference proteome</keyword>
<organism evidence="2 3">
    <name type="scientific">Ceratopteris richardii</name>
    <name type="common">Triangle waterfern</name>
    <dbReference type="NCBI Taxonomy" id="49495"/>
    <lineage>
        <taxon>Eukaryota</taxon>
        <taxon>Viridiplantae</taxon>
        <taxon>Streptophyta</taxon>
        <taxon>Embryophyta</taxon>
        <taxon>Tracheophyta</taxon>
        <taxon>Polypodiopsida</taxon>
        <taxon>Polypodiidae</taxon>
        <taxon>Polypodiales</taxon>
        <taxon>Pteridineae</taxon>
        <taxon>Pteridaceae</taxon>
        <taxon>Parkerioideae</taxon>
        <taxon>Ceratopteris</taxon>
    </lineage>
</organism>
<dbReference type="Proteomes" id="UP000825935">
    <property type="component" value="Chromosome 13"/>
</dbReference>
<comment type="caution">
    <text evidence="2">The sequence shown here is derived from an EMBL/GenBank/DDBJ whole genome shotgun (WGS) entry which is preliminary data.</text>
</comment>
<accession>A0A8T2THL7</accession>
<dbReference type="EMBL" id="CM035418">
    <property type="protein sequence ID" value="KAH7420895.1"/>
    <property type="molecule type" value="Genomic_DNA"/>
</dbReference>
<evidence type="ECO:0000259" key="1">
    <source>
        <dbReference type="Pfam" id="PF02701"/>
    </source>
</evidence>
<dbReference type="GO" id="GO:0003677">
    <property type="term" value="F:DNA binding"/>
    <property type="evidence" value="ECO:0007669"/>
    <property type="project" value="InterPro"/>
</dbReference>
<protein>
    <recommendedName>
        <fullName evidence="1">Dof-type domain-containing protein</fullName>
    </recommendedName>
</protein>
<sequence length="321" mass="36773">MIYLHLYEKEGSLIEESYSLAEALEIFPSMKPSCLRCGRTDTTFRYFNNQSKSKYLQPRFKCRTCKKDFTLNGKLRPKESCCNRKVRQVDSPHGSCRKAVRSHHEATQIIARRTPLPDYCLKRQTIRPDESQGAPIQFCTEIEAFGLGNDNSMELEKTRYLQTGIALEELFQELSDADIADEKAFSLSNDNMELEKTGNTSGGRLQSGTALEEQFQELSDIVDIGEIEAFGWGNDNSKESQKKEYITGERLQSGFAIEARFQELPDIADIVEAEGEILEKANHICAEINRWFTSEEQNQELFVGFEALRQTNALRNKKREY</sequence>
<reference evidence="2" key="1">
    <citation type="submission" date="2021-08" db="EMBL/GenBank/DDBJ databases">
        <title>WGS assembly of Ceratopteris richardii.</title>
        <authorList>
            <person name="Marchant D.B."/>
            <person name="Chen G."/>
            <person name="Jenkins J."/>
            <person name="Shu S."/>
            <person name="Leebens-Mack J."/>
            <person name="Grimwood J."/>
            <person name="Schmutz J."/>
            <person name="Soltis P."/>
            <person name="Soltis D."/>
            <person name="Chen Z.-H."/>
        </authorList>
    </citation>
    <scope>NUCLEOTIDE SEQUENCE</scope>
    <source>
        <strain evidence="2">Whitten #5841</strain>
        <tissue evidence="2">Leaf</tissue>
    </source>
</reference>
<proteinExistence type="predicted"/>
<evidence type="ECO:0000313" key="3">
    <source>
        <dbReference type="Proteomes" id="UP000825935"/>
    </source>
</evidence>
<dbReference type="AlphaFoldDB" id="A0A8T2THL7"/>
<name>A0A8T2THL7_CERRI</name>
<evidence type="ECO:0000313" key="2">
    <source>
        <dbReference type="EMBL" id="KAH7420895.1"/>
    </source>
</evidence>
<dbReference type="InterPro" id="IPR003851">
    <property type="entry name" value="Znf_Dof"/>
</dbReference>
<dbReference type="Pfam" id="PF02701">
    <property type="entry name" value="Zn_ribbon_Dof"/>
    <property type="match status" value="1"/>
</dbReference>